<name>A0A1J5PKW6_9ZZZZ</name>
<accession>A0A1J5PKW6</accession>
<protein>
    <submittedName>
        <fullName evidence="1">Uncharacterized protein</fullName>
    </submittedName>
</protein>
<sequence length="222" mass="24222">MRVLQALHGANQRVLNVKRQTGGNTVGVILVRGQTLGFQKNLVAGFVRKAVDLVFNTGAIAWSDTFNLAGEHRAAVKAAANDVMRAFVGMGDPARHLLWMLLGATQKTKHRHLWTHAAGHAVSGLLDAAAKINGAPVNARRRTGFQSSLRQPQFFQARAQGRSGRVTGTASRIIVQTDMNLAIQKSAGRQHHGAGFKSDACLRQRPHHPVTLDQQIFHRLLE</sequence>
<reference evidence="1" key="1">
    <citation type="submission" date="2016-10" db="EMBL/GenBank/DDBJ databases">
        <title>Sequence of Gallionella enrichment culture.</title>
        <authorList>
            <person name="Poehlein A."/>
            <person name="Muehling M."/>
            <person name="Daniel R."/>
        </authorList>
    </citation>
    <scope>NUCLEOTIDE SEQUENCE</scope>
</reference>
<dbReference type="AlphaFoldDB" id="A0A1J5PKW6"/>
<dbReference type="AntiFam" id="ANF00154">
    <property type="entry name" value="Shadow ORF (opposite mnmG)"/>
</dbReference>
<comment type="caution">
    <text evidence="1">The sequence shown here is derived from an EMBL/GenBank/DDBJ whole genome shotgun (WGS) entry which is preliminary data.</text>
</comment>
<dbReference type="EMBL" id="MLJW01008353">
    <property type="protein sequence ID" value="OIQ64173.1"/>
    <property type="molecule type" value="Genomic_DNA"/>
</dbReference>
<proteinExistence type="predicted"/>
<organism evidence="1">
    <name type="scientific">mine drainage metagenome</name>
    <dbReference type="NCBI Taxonomy" id="410659"/>
    <lineage>
        <taxon>unclassified sequences</taxon>
        <taxon>metagenomes</taxon>
        <taxon>ecological metagenomes</taxon>
    </lineage>
</organism>
<evidence type="ECO:0000313" key="1">
    <source>
        <dbReference type="EMBL" id="OIQ64173.1"/>
    </source>
</evidence>
<gene>
    <name evidence="1" type="ORF">GALL_542770</name>
</gene>